<evidence type="ECO:0000313" key="2">
    <source>
        <dbReference type="Proteomes" id="UP001058074"/>
    </source>
</evidence>
<comment type="caution">
    <text evidence="1">The sequence shown here is derived from an EMBL/GenBank/DDBJ whole genome shotgun (WGS) entry which is preliminary data.</text>
</comment>
<gene>
    <name evidence="1" type="ORF">rsdtw13_42680</name>
</gene>
<protein>
    <submittedName>
        <fullName evidence="1">ABC transporter ATP-binding protein</fullName>
    </submittedName>
</protein>
<keyword evidence="1" id="KW-0067">ATP-binding</keyword>
<sequence length="528" mass="59206">MKSIILKNKNIVIVACIFNIMASLVVVITSLMLTNLLNAIIARDVKDLIKQTILLLLGWGVLLILDYMKSILSSKAIARMNSTLRYEISEKLTKMDYEEFYSEETGSYVSWLTNDISQIENLGFSSIFTIVYGLATVVFSLGGLFFIHYWVAISSIIMLIIMSVVPKLMNKTIEKYSKNMSIQQEEFVKVTKETINGHEILYSYNLLSRLKNNISKGSEALEGAKYTFRQKQTLVSELIGLTNIFSQIGINFITGYLSVIGLTSIGNILPAGSLAGTFFCAVSNILRSRTAIQSTKPIFEKFNIDNVENSGKVICPEFNKAIELRNLDFSYEAKEVLKDVSLTFEKDKKYAILGASGSGKSTLIKLILGHLRGYKGKICIDNKDIKLYDSQSIRDNIAYISQDVYVFSGTIEENITLNESFSKEEMDRALKESCLNEFVYSLEDKLNTVISEDGNNLSGGQKQRIAIARALIRKKPVLIIDEGTSALDKKNAMEVESALLKNKNLTVLLITHHLNEELMDDFDEVVNL</sequence>
<evidence type="ECO:0000313" key="1">
    <source>
        <dbReference type="EMBL" id="GKX69010.1"/>
    </source>
</evidence>
<name>A0ACB5RJU3_9CLOT</name>
<organism evidence="1 2">
    <name type="scientific">Inconstantimicrobium mannanitabidum</name>
    <dbReference type="NCBI Taxonomy" id="1604901"/>
    <lineage>
        <taxon>Bacteria</taxon>
        <taxon>Bacillati</taxon>
        <taxon>Bacillota</taxon>
        <taxon>Clostridia</taxon>
        <taxon>Eubacteriales</taxon>
        <taxon>Clostridiaceae</taxon>
        <taxon>Inconstantimicrobium</taxon>
    </lineage>
</organism>
<dbReference type="EMBL" id="BROD01000002">
    <property type="protein sequence ID" value="GKX69010.1"/>
    <property type="molecule type" value="Genomic_DNA"/>
</dbReference>
<keyword evidence="1" id="KW-0547">Nucleotide-binding</keyword>
<keyword evidence="2" id="KW-1185">Reference proteome</keyword>
<dbReference type="Proteomes" id="UP001058074">
    <property type="component" value="Unassembled WGS sequence"/>
</dbReference>
<accession>A0ACB5RJU3</accession>
<reference evidence="1" key="1">
    <citation type="journal article" date="2025" name="Int. J. Syst. Evol. Microbiol.">
        <title>Inconstantimicrobium mannanitabidum sp. nov., a novel member of the family Clostridiaceae isolated from anoxic soil under the treatment of reductive soil disinfestation.</title>
        <authorList>
            <person name="Ueki A."/>
            <person name="Tonouchi A."/>
            <person name="Honma S."/>
            <person name="Kaku N."/>
            <person name="Ueki K."/>
        </authorList>
    </citation>
    <scope>NUCLEOTIDE SEQUENCE</scope>
    <source>
        <strain evidence="1">TW13</strain>
    </source>
</reference>
<proteinExistence type="predicted"/>